<reference evidence="2 3" key="1">
    <citation type="submission" date="2019-06" db="EMBL/GenBank/DDBJ databases">
        <title>Sequencing the genomes of 1000 actinobacteria strains.</title>
        <authorList>
            <person name="Klenk H.-P."/>
        </authorList>
    </citation>
    <scope>NUCLEOTIDE SEQUENCE [LARGE SCALE GENOMIC DNA]</scope>
    <source>
        <strain evidence="2 3">DSM 17305</strain>
    </source>
</reference>
<keyword evidence="3" id="KW-1185">Reference proteome</keyword>
<comment type="caution">
    <text evidence="2">The sequence shown here is derived from an EMBL/GenBank/DDBJ whole genome shotgun (WGS) entry which is preliminary data.</text>
</comment>
<feature type="compositionally biased region" description="Basic and acidic residues" evidence="1">
    <location>
        <begin position="112"/>
        <end position="130"/>
    </location>
</feature>
<gene>
    <name evidence="2" type="ORF">FB475_4054</name>
</gene>
<feature type="compositionally biased region" description="Polar residues" evidence="1">
    <location>
        <begin position="250"/>
        <end position="259"/>
    </location>
</feature>
<feature type="compositionally biased region" description="Basic and acidic residues" evidence="1">
    <location>
        <begin position="340"/>
        <end position="349"/>
    </location>
</feature>
<feature type="compositionally biased region" description="Low complexity" evidence="1">
    <location>
        <begin position="353"/>
        <end position="370"/>
    </location>
</feature>
<feature type="compositionally biased region" description="Acidic residues" evidence="1">
    <location>
        <begin position="131"/>
        <end position="146"/>
    </location>
</feature>
<proteinExistence type="predicted"/>
<dbReference type="AlphaFoldDB" id="A0A542E7B1"/>
<dbReference type="RefSeq" id="WP_141858128.1">
    <property type="nucleotide sequence ID" value="NZ_BAAAKA010000025.1"/>
</dbReference>
<feature type="compositionally biased region" description="Basic and acidic residues" evidence="1">
    <location>
        <begin position="305"/>
        <end position="315"/>
    </location>
</feature>
<name>A0A542E7B1_9ACTN</name>
<feature type="compositionally biased region" description="Polar residues" evidence="1">
    <location>
        <begin position="316"/>
        <end position="332"/>
    </location>
</feature>
<feature type="compositionally biased region" description="Basic and acidic residues" evidence="1">
    <location>
        <begin position="147"/>
        <end position="187"/>
    </location>
</feature>
<feature type="compositionally biased region" description="Low complexity" evidence="1">
    <location>
        <begin position="194"/>
        <end position="208"/>
    </location>
</feature>
<feature type="compositionally biased region" description="Low complexity" evidence="1">
    <location>
        <begin position="394"/>
        <end position="440"/>
    </location>
</feature>
<protein>
    <submittedName>
        <fullName evidence="2">Uncharacterized protein</fullName>
    </submittedName>
</protein>
<evidence type="ECO:0000313" key="2">
    <source>
        <dbReference type="EMBL" id="TQJ11146.1"/>
    </source>
</evidence>
<dbReference type="EMBL" id="VFMM01000002">
    <property type="protein sequence ID" value="TQJ11146.1"/>
    <property type="molecule type" value="Genomic_DNA"/>
</dbReference>
<evidence type="ECO:0000313" key="3">
    <source>
        <dbReference type="Proteomes" id="UP000316298"/>
    </source>
</evidence>
<accession>A0A542E7B1</accession>
<organism evidence="2 3">
    <name type="scientific">Kribbella jejuensis</name>
    <dbReference type="NCBI Taxonomy" id="236068"/>
    <lineage>
        <taxon>Bacteria</taxon>
        <taxon>Bacillati</taxon>
        <taxon>Actinomycetota</taxon>
        <taxon>Actinomycetes</taxon>
        <taxon>Propionibacteriales</taxon>
        <taxon>Kribbellaceae</taxon>
        <taxon>Kribbella</taxon>
    </lineage>
</organism>
<feature type="compositionally biased region" description="Basic and acidic residues" evidence="1">
    <location>
        <begin position="262"/>
        <end position="271"/>
    </location>
</feature>
<evidence type="ECO:0000256" key="1">
    <source>
        <dbReference type="SAM" id="MobiDB-lite"/>
    </source>
</evidence>
<dbReference type="Proteomes" id="UP000316298">
    <property type="component" value="Unassembled WGS sequence"/>
</dbReference>
<feature type="compositionally biased region" description="Basic and acidic residues" evidence="1">
    <location>
        <begin position="501"/>
        <end position="523"/>
    </location>
</feature>
<feature type="compositionally biased region" description="Basic and acidic residues" evidence="1">
    <location>
        <begin position="573"/>
        <end position="590"/>
    </location>
</feature>
<feature type="region of interest" description="Disordered" evidence="1">
    <location>
        <begin position="99"/>
        <end position="597"/>
    </location>
</feature>
<sequence>MSIQSGDHHVDEVLAGLHQGLAEVRRLWQQARNLLDRWQRGRTSVEDLLNRRTWDPELDRAIPPQENQSQQAEFAALQAYERDLAAQVQQYEARIAELESQRDQSLNDDLDRDGIDDRVQNRTDRDRDGIDDNVEDDERAAEDIEDAHDRDGDGIDDAVQDRQQDQAEADADRQRRQDQERQSRENAEPGLDPTTTAEAAAGTAVAAEAVDEELGEPGVDANARDQAIDSEQQAGPEAAQSDGNVVSIGQGDNSQQNVVDWNPERDGHHIDAQPNTVYRVQGEGGVSFSYNGEAEQDSPGMDMQDMGRDAADANRESINVGNISGNNQTFVVDQNGVHEGIQDGDRLVADTRQPAQQTQQVQNGQQTEAGQHAEQTQQGQDGRQAEQSQEGEEAQQVQQTQQAQEGQRVEQGQQGQEGQQVQRDQQGQQVEQGQRAEVGQPGQDGLQAGDGRQSAQGQQPEEAVDQPAFPTAGDAAEANRVQQQSQTQQGGQTTQQAAQVENREAQEKPVLDGLRTENAENRAKNPPARSQTEMSPDEIDQQHHVNAGLPSAAEAPGYDSGELANAGSSGQRDYADRARTQSSRSPDRGNDGPGLSR</sequence>
<feature type="compositionally biased region" description="Low complexity" evidence="1">
    <location>
        <begin position="482"/>
        <end position="499"/>
    </location>
</feature>